<dbReference type="RefSeq" id="WP_045850508.1">
    <property type="nucleotide sequence ID" value="NZ_FTLX01000004.1"/>
</dbReference>
<feature type="domain" description="SGNH hydrolase-type esterase" evidence="2">
    <location>
        <begin position="439"/>
        <end position="571"/>
    </location>
</feature>
<accession>A0A1N6WK55</accession>
<evidence type="ECO:0000256" key="1">
    <source>
        <dbReference type="SAM" id="MobiDB-lite"/>
    </source>
</evidence>
<dbReference type="InterPro" id="IPR036514">
    <property type="entry name" value="SGNH_hydro_sf"/>
</dbReference>
<dbReference type="OrthoDB" id="2944087at2"/>
<reference evidence="3" key="3">
    <citation type="submission" date="2017-03" db="EMBL/GenBank/DDBJ databases">
        <authorList>
            <person name="Dastager S.G."/>
            <person name="Neurgaonkar P.S."/>
            <person name="Dharne M.S."/>
        </authorList>
    </citation>
    <scope>NUCLEOTIDE SEQUENCE</scope>
    <source>
        <strain evidence="3">DSM 25145</strain>
    </source>
</reference>
<dbReference type="EMBL" id="FTLX01000004">
    <property type="protein sequence ID" value="SIQ90474.1"/>
    <property type="molecule type" value="Genomic_DNA"/>
</dbReference>
<feature type="region of interest" description="Disordered" evidence="1">
    <location>
        <begin position="147"/>
        <end position="183"/>
    </location>
</feature>
<dbReference type="CDD" id="cd00229">
    <property type="entry name" value="SGNH_hydrolase"/>
    <property type="match status" value="1"/>
</dbReference>
<dbReference type="SUPFAM" id="SSF52266">
    <property type="entry name" value="SGNH hydrolase"/>
    <property type="match status" value="1"/>
</dbReference>
<dbReference type="Pfam" id="PF13472">
    <property type="entry name" value="Lipase_GDSL_2"/>
    <property type="match status" value="1"/>
</dbReference>
<proteinExistence type="predicted"/>
<sequence>MDPINKQEIIIDLRRNTTVAFPYFTQFDTNVIDFIIKDKGIDADLSAVTNIVANFKRSDKVVITRSLTAVDNVVTYELGTEEMQTDGIAEISISFFEGEDRLSTRKMKLYIGESLGPAFEKSQGMPLLQELFVEVAESVQMLNETNADLNAEEDTRQFQESVREQQEDERQTNTSNAIDELNQVKEDNQINWLPEVSTVAARDTAYPNPVNGDTVRITGEARIDRYNGTSWITTDRYNPAAIDQVTQQLAETAKQNADYLYNIENALRKFLSIKYPTIVWWGDSISAGTGAPSGRGYLTQVEQTATWFFGKPNYATTLFYNYVDATWTKEDRGIALYRVVGTAESTPCKIIDYFGRFDVAVKCRIVYSTAPDGGEFDVKIGGAVVGTISCNGAAKDGLISAEYSVPANSADANTQIIPKGKVYLHGSIIYLEEHAKTPRFVNLVHGGTKIADYTDAEIVDNVTMITPDLFVMALGANDYTQNTPLATYEEKVRIAIEAAQPGASVLLLATGGNSSTSTDGGRYEAQKAVLKNLAKEYDCAFVDVDAYWGGYTEGNAQGYYADTIHPTEKGHTSMADLLTPILFRAVNVSEKNYYKAVYPNSFKWFEKRDIYHDKATKRVLSTADRIIAPNQSGTEVGWEAPIQPIIARSLAQFPQSPARGQVGFATDRNKVYVCTAERSADGATAAVWKDVFGDAWTMPEYTSLPSPSSFPAGTIIHYKSAGEDSKMYMVQMLADGVTRKWAVVGLTTVL</sequence>
<evidence type="ECO:0000259" key="2">
    <source>
        <dbReference type="Pfam" id="PF13472"/>
    </source>
</evidence>
<gene>
    <name evidence="3" type="ORF">B1B05_10170</name>
    <name evidence="4" type="ORF">SAMN05443094_104195</name>
</gene>
<organism evidence="4 5">
    <name type="scientific">Domibacillus enclensis</name>
    <dbReference type="NCBI Taxonomy" id="1017273"/>
    <lineage>
        <taxon>Bacteria</taxon>
        <taxon>Bacillati</taxon>
        <taxon>Bacillota</taxon>
        <taxon>Bacilli</taxon>
        <taxon>Bacillales</taxon>
        <taxon>Bacillaceae</taxon>
        <taxon>Domibacillus</taxon>
    </lineage>
</organism>
<dbReference type="Proteomes" id="UP000186385">
    <property type="component" value="Unassembled WGS sequence"/>
</dbReference>
<reference evidence="6" key="2">
    <citation type="submission" date="2017-03" db="EMBL/GenBank/DDBJ databases">
        <title>Bacillus sp. V-88(T) DSM27956, whole genome shotgun sequencing project.</title>
        <authorList>
            <person name="Dastager S.G."/>
            <person name="Neurgaonkar P.S."/>
            <person name="Dharne M.S."/>
        </authorList>
    </citation>
    <scope>NUCLEOTIDE SEQUENCE [LARGE SCALE GENOMIC DNA]</scope>
    <source>
        <strain evidence="6">DSM 25145</strain>
    </source>
</reference>
<dbReference type="PANTHER" id="PTHR30383">
    <property type="entry name" value="THIOESTERASE 1/PROTEASE 1/LYSOPHOSPHOLIPASE L1"/>
    <property type="match status" value="1"/>
</dbReference>
<dbReference type="AlphaFoldDB" id="A0A1N6WK55"/>
<feature type="compositionally biased region" description="Basic and acidic residues" evidence="1">
    <location>
        <begin position="153"/>
        <end position="171"/>
    </location>
</feature>
<dbReference type="InterPro" id="IPR051532">
    <property type="entry name" value="Ester_Hydrolysis_Enzymes"/>
</dbReference>
<dbReference type="EMBL" id="MWSK01000004">
    <property type="protein sequence ID" value="OXS77962.1"/>
    <property type="molecule type" value="Genomic_DNA"/>
</dbReference>
<dbReference type="InterPro" id="IPR013830">
    <property type="entry name" value="SGNH_hydro"/>
</dbReference>
<evidence type="ECO:0000313" key="4">
    <source>
        <dbReference type="EMBL" id="SIQ90474.1"/>
    </source>
</evidence>
<dbReference type="Gene3D" id="3.40.50.1110">
    <property type="entry name" value="SGNH hydrolase"/>
    <property type="match status" value="1"/>
</dbReference>
<evidence type="ECO:0000313" key="6">
    <source>
        <dbReference type="Proteomes" id="UP000215545"/>
    </source>
</evidence>
<evidence type="ECO:0000313" key="3">
    <source>
        <dbReference type="EMBL" id="OXS77962.1"/>
    </source>
</evidence>
<evidence type="ECO:0000313" key="5">
    <source>
        <dbReference type="Proteomes" id="UP000186385"/>
    </source>
</evidence>
<dbReference type="Proteomes" id="UP000215545">
    <property type="component" value="Unassembled WGS sequence"/>
</dbReference>
<name>A0A1N6WK55_9BACI</name>
<dbReference type="STRING" id="1017273.SAMN05443094_104195"/>
<keyword evidence="6" id="KW-1185">Reference proteome</keyword>
<reference evidence="4 5" key="1">
    <citation type="submission" date="2017-01" db="EMBL/GenBank/DDBJ databases">
        <authorList>
            <person name="Mah S.A."/>
            <person name="Swanson W.J."/>
            <person name="Moy G.W."/>
            <person name="Vacquier V.D."/>
        </authorList>
    </citation>
    <scope>NUCLEOTIDE SEQUENCE [LARGE SCALE GENOMIC DNA]</scope>
    <source>
        <strain evidence="4 5">NIO-1016</strain>
    </source>
</reference>
<protein>
    <submittedName>
        <fullName evidence="4">Lysophospholipase L1</fullName>
    </submittedName>
</protein>